<proteinExistence type="predicted"/>
<dbReference type="Proteomes" id="UP000177360">
    <property type="component" value="Unassembled WGS sequence"/>
</dbReference>
<name>A0A1G2E2E9_9BACT</name>
<evidence type="ECO:0000313" key="1">
    <source>
        <dbReference type="EMBL" id="OGZ19328.1"/>
    </source>
</evidence>
<dbReference type="AlphaFoldDB" id="A0A1G2E2E9"/>
<comment type="caution">
    <text evidence="1">The sequence shown here is derived from an EMBL/GenBank/DDBJ whole genome shotgun (WGS) entry which is preliminary data.</text>
</comment>
<evidence type="ECO:0000313" key="2">
    <source>
        <dbReference type="Proteomes" id="UP000177360"/>
    </source>
</evidence>
<sequence length="74" mass="8690">MTQIAIKKFNRDILGLKKEVRMLRSFLIGNLLKDNEGEYKQKFIRTILMASKENAKFVFKNGEIFLGQLQKKNL</sequence>
<accession>A0A1G2E2E9</accession>
<organism evidence="1 2">
    <name type="scientific">Candidatus Nealsonbacteria bacterium RIFCSPHIGHO2_01_FULL_38_55</name>
    <dbReference type="NCBI Taxonomy" id="1801664"/>
    <lineage>
        <taxon>Bacteria</taxon>
        <taxon>Candidatus Nealsoniibacteriota</taxon>
    </lineage>
</organism>
<dbReference type="EMBL" id="MHLZ01000036">
    <property type="protein sequence ID" value="OGZ19328.1"/>
    <property type="molecule type" value="Genomic_DNA"/>
</dbReference>
<reference evidence="1 2" key="1">
    <citation type="journal article" date="2016" name="Nat. Commun.">
        <title>Thousands of microbial genomes shed light on interconnected biogeochemical processes in an aquifer system.</title>
        <authorList>
            <person name="Anantharaman K."/>
            <person name="Brown C.T."/>
            <person name="Hug L.A."/>
            <person name="Sharon I."/>
            <person name="Castelle C.J."/>
            <person name="Probst A.J."/>
            <person name="Thomas B.C."/>
            <person name="Singh A."/>
            <person name="Wilkins M.J."/>
            <person name="Karaoz U."/>
            <person name="Brodie E.L."/>
            <person name="Williams K.H."/>
            <person name="Hubbard S.S."/>
            <person name="Banfield J.F."/>
        </authorList>
    </citation>
    <scope>NUCLEOTIDE SEQUENCE [LARGE SCALE GENOMIC DNA]</scope>
</reference>
<gene>
    <name evidence="1" type="ORF">A2626_00965</name>
</gene>
<protein>
    <submittedName>
        <fullName evidence="1">Uncharacterized protein</fullName>
    </submittedName>
</protein>